<feature type="compositionally biased region" description="Low complexity" evidence="13">
    <location>
        <begin position="619"/>
        <end position="639"/>
    </location>
</feature>
<feature type="compositionally biased region" description="Pro residues" evidence="13">
    <location>
        <begin position="802"/>
        <end position="811"/>
    </location>
</feature>
<dbReference type="GO" id="GO:0007169">
    <property type="term" value="P:cell surface receptor protein tyrosine kinase signaling pathway"/>
    <property type="evidence" value="ECO:0007669"/>
    <property type="project" value="TreeGrafter"/>
</dbReference>
<dbReference type="InterPro" id="IPR017441">
    <property type="entry name" value="Protein_kinase_ATP_BS"/>
</dbReference>
<feature type="region of interest" description="Disordered" evidence="13">
    <location>
        <begin position="619"/>
        <end position="680"/>
    </location>
</feature>
<keyword evidence="5 12" id="KW-0547">Nucleotide-binding</keyword>
<feature type="compositionally biased region" description="Acidic residues" evidence="13">
    <location>
        <begin position="985"/>
        <end position="994"/>
    </location>
</feature>
<evidence type="ECO:0000256" key="5">
    <source>
        <dbReference type="ARBA" id="ARBA00022741"/>
    </source>
</evidence>
<comment type="subcellular location">
    <subcellularLocation>
        <location evidence="2">Endomembrane system</location>
    </subcellularLocation>
    <subcellularLocation>
        <location evidence="1">Membrane</location>
        <topology evidence="1">Single-pass membrane protein</topology>
    </subcellularLocation>
</comment>
<dbReference type="Gene3D" id="1.10.510.10">
    <property type="entry name" value="Transferase(Phosphotransferase) domain 1"/>
    <property type="match status" value="1"/>
</dbReference>
<evidence type="ECO:0000256" key="9">
    <source>
        <dbReference type="ARBA" id="ARBA00023137"/>
    </source>
</evidence>
<evidence type="ECO:0000256" key="6">
    <source>
        <dbReference type="ARBA" id="ARBA00022777"/>
    </source>
</evidence>
<feature type="region of interest" description="Disordered" evidence="13">
    <location>
        <begin position="512"/>
        <end position="542"/>
    </location>
</feature>
<feature type="compositionally biased region" description="Polar residues" evidence="13">
    <location>
        <begin position="827"/>
        <end position="839"/>
    </location>
</feature>
<feature type="region of interest" description="Disordered" evidence="13">
    <location>
        <begin position="973"/>
        <end position="1033"/>
    </location>
</feature>
<dbReference type="GO" id="GO:0048680">
    <property type="term" value="P:positive regulation of axon regeneration"/>
    <property type="evidence" value="ECO:0007669"/>
    <property type="project" value="UniProtKB-ARBA"/>
</dbReference>
<dbReference type="PROSITE" id="PS00109">
    <property type="entry name" value="PROTEIN_KINASE_TYR"/>
    <property type="match status" value="1"/>
</dbReference>
<dbReference type="GO" id="GO:0061564">
    <property type="term" value="P:axon development"/>
    <property type="evidence" value="ECO:0007669"/>
    <property type="project" value="UniProtKB-ARBA"/>
</dbReference>
<evidence type="ECO:0000256" key="3">
    <source>
        <dbReference type="ARBA" id="ARBA00022443"/>
    </source>
</evidence>
<feature type="compositionally biased region" description="Polar residues" evidence="13">
    <location>
        <begin position="462"/>
        <end position="477"/>
    </location>
</feature>
<dbReference type="PANTHER" id="PTHR24416">
    <property type="entry name" value="TYROSINE-PROTEIN KINASE RECEPTOR"/>
    <property type="match status" value="1"/>
</dbReference>
<feature type="region of interest" description="Disordered" evidence="13">
    <location>
        <begin position="700"/>
        <end position="944"/>
    </location>
</feature>
<dbReference type="PANTHER" id="PTHR24416:SF611">
    <property type="entry name" value="TYROSINE-PROTEIN KINASE TRANSMEMBRANE RECEPTOR ROR"/>
    <property type="match status" value="1"/>
</dbReference>
<evidence type="ECO:0000256" key="2">
    <source>
        <dbReference type="ARBA" id="ARBA00004308"/>
    </source>
</evidence>
<evidence type="ECO:0000313" key="15">
    <source>
        <dbReference type="Proteomes" id="UP000887540"/>
    </source>
</evidence>
<dbReference type="AlphaFoldDB" id="A0A914DQH8"/>
<feature type="compositionally biased region" description="Polar residues" evidence="13">
    <location>
        <begin position="760"/>
        <end position="769"/>
    </location>
</feature>
<dbReference type="GO" id="GO:0005886">
    <property type="term" value="C:plasma membrane"/>
    <property type="evidence" value="ECO:0007669"/>
    <property type="project" value="TreeGrafter"/>
</dbReference>
<feature type="compositionally biased region" description="Polar residues" evidence="13">
    <location>
        <begin position="405"/>
        <end position="415"/>
    </location>
</feature>
<dbReference type="InterPro" id="IPR020635">
    <property type="entry name" value="Tyr_kinase_cat_dom"/>
</dbReference>
<evidence type="ECO:0000256" key="10">
    <source>
        <dbReference type="ARBA" id="ARBA00047899"/>
    </source>
</evidence>
<feature type="compositionally biased region" description="Low complexity" evidence="13">
    <location>
        <begin position="854"/>
        <end position="867"/>
    </location>
</feature>
<evidence type="ECO:0000256" key="12">
    <source>
        <dbReference type="PROSITE-ProRule" id="PRU10141"/>
    </source>
</evidence>
<evidence type="ECO:0000256" key="4">
    <source>
        <dbReference type="ARBA" id="ARBA00022679"/>
    </source>
</evidence>
<feature type="compositionally biased region" description="Basic residues" evidence="13">
    <location>
        <begin position="659"/>
        <end position="676"/>
    </location>
</feature>
<dbReference type="GO" id="GO:0004674">
    <property type="term" value="F:protein serine/threonine kinase activity"/>
    <property type="evidence" value="ECO:0007669"/>
    <property type="project" value="UniProtKB-EC"/>
</dbReference>
<evidence type="ECO:0000256" key="8">
    <source>
        <dbReference type="ARBA" id="ARBA00023136"/>
    </source>
</evidence>
<keyword evidence="15" id="KW-1185">Reference proteome</keyword>
<dbReference type="CDD" id="cd00192">
    <property type="entry name" value="PTKc"/>
    <property type="match status" value="1"/>
</dbReference>
<dbReference type="PROSITE" id="PS00107">
    <property type="entry name" value="PROTEIN_KINASE_ATP"/>
    <property type="match status" value="1"/>
</dbReference>
<feature type="compositionally biased region" description="Polar residues" evidence="13">
    <location>
        <begin position="714"/>
        <end position="727"/>
    </location>
</feature>
<dbReference type="InterPro" id="IPR000719">
    <property type="entry name" value="Prot_kinase_dom"/>
</dbReference>
<dbReference type="Proteomes" id="UP000887540">
    <property type="component" value="Unplaced"/>
</dbReference>
<keyword evidence="8" id="KW-0472">Membrane</keyword>
<feature type="compositionally biased region" description="Pro residues" evidence="13">
    <location>
        <begin position="913"/>
        <end position="927"/>
    </location>
</feature>
<dbReference type="GO" id="GO:0012505">
    <property type="term" value="C:endomembrane system"/>
    <property type="evidence" value="ECO:0007669"/>
    <property type="project" value="UniProtKB-SubCell"/>
</dbReference>
<dbReference type="GO" id="GO:0004714">
    <property type="term" value="F:transmembrane receptor protein tyrosine kinase activity"/>
    <property type="evidence" value="ECO:0007669"/>
    <property type="project" value="UniProtKB-EC"/>
</dbReference>
<dbReference type="PROSITE" id="PS50011">
    <property type="entry name" value="PROTEIN_KINASE_DOM"/>
    <property type="match status" value="1"/>
</dbReference>
<dbReference type="PRINTS" id="PR00109">
    <property type="entry name" value="TYRKINASE"/>
</dbReference>
<name>A0A914DQH8_9BILA</name>
<dbReference type="GO" id="GO:0005524">
    <property type="term" value="F:ATP binding"/>
    <property type="evidence" value="ECO:0007669"/>
    <property type="project" value="UniProtKB-UniRule"/>
</dbReference>
<keyword evidence="3" id="KW-0728">SH3 domain</keyword>
<reference evidence="16" key="1">
    <citation type="submission" date="2022-11" db="UniProtKB">
        <authorList>
            <consortium name="WormBaseParasite"/>
        </authorList>
    </citation>
    <scope>IDENTIFICATION</scope>
</reference>
<proteinExistence type="predicted"/>
<feature type="binding site" evidence="12">
    <location>
        <position position="111"/>
    </location>
    <ligand>
        <name>ATP</name>
        <dbReference type="ChEBI" id="CHEBI:30616"/>
    </ligand>
</feature>
<accession>A0A914DQH8</accession>
<evidence type="ECO:0000256" key="13">
    <source>
        <dbReference type="SAM" id="MobiDB-lite"/>
    </source>
</evidence>
<dbReference type="Pfam" id="PF22931">
    <property type="entry name" value="SAM_TNK"/>
    <property type="match status" value="1"/>
</dbReference>
<dbReference type="InterPro" id="IPR008266">
    <property type="entry name" value="Tyr_kinase_AS"/>
</dbReference>
<protein>
    <submittedName>
        <fullName evidence="16">Protein kinase domain-containing protein</fullName>
    </submittedName>
</protein>
<dbReference type="Pfam" id="PF07714">
    <property type="entry name" value="PK_Tyr_Ser-Thr"/>
    <property type="match status" value="1"/>
</dbReference>
<dbReference type="GO" id="GO:0043235">
    <property type="term" value="C:receptor complex"/>
    <property type="evidence" value="ECO:0007669"/>
    <property type="project" value="TreeGrafter"/>
</dbReference>
<evidence type="ECO:0000256" key="11">
    <source>
        <dbReference type="ARBA" id="ARBA00051243"/>
    </source>
</evidence>
<evidence type="ECO:0000259" key="14">
    <source>
        <dbReference type="PROSITE" id="PS50011"/>
    </source>
</evidence>
<dbReference type="InterPro" id="IPR011009">
    <property type="entry name" value="Kinase-like_dom_sf"/>
</dbReference>
<keyword evidence="7 12" id="KW-0067">ATP-binding</keyword>
<evidence type="ECO:0000313" key="16">
    <source>
        <dbReference type="WBParaSite" id="ACRNAN_scaffold3496.g7492.t1"/>
    </source>
</evidence>
<dbReference type="InterPro" id="IPR050122">
    <property type="entry name" value="RTK"/>
</dbReference>
<feature type="domain" description="Protein kinase" evidence="14">
    <location>
        <begin position="79"/>
        <end position="337"/>
    </location>
</feature>
<keyword evidence="9" id="KW-0829">Tyrosine-protein kinase</keyword>
<feature type="compositionally biased region" description="Basic and acidic residues" evidence="13">
    <location>
        <begin position="817"/>
        <end position="826"/>
    </location>
</feature>
<dbReference type="FunFam" id="1.10.510.10:FF:001512">
    <property type="entry name" value="Receptor tyrosine-protein kinase erbB-2"/>
    <property type="match status" value="1"/>
</dbReference>
<keyword evidence="4" id="KW-0808">Transferase</keyword>
<dbReference type="WBParaSite" id="ACRNAN_scaffold3496.g7492.t1">
    <property type="protein sequence ID" value="ACRNAN_scaffold3496.g7492.t1"/>
    <property type="gene ID" value="ACRNAN_scaffold3496.g7492"/>
</dbReference>
<dbReference type="SMART" id="SM00219">
    <property type="entry name" value="TyrKc"/>
    <property type="match status" value="1"/>
</dbReference>
<dbReference type="InterPro" id="IPR001245">
    <property type="entry name" value="Ser-Thr/Tyr_kinase_cat_dom"/>
</dbReference>
<feature type="compositionally biased region" description="Basic and acidic residues" evidence="13">
    <location>
        <begin position="432"/>
        <end position="443"/>
    </location>
</feature>
<evidence type="ECO:0000256" key="7">
    <source>
        <dbReference type="ARBA" id="ARBA00022840"/>
    </source>
</evidence>
<feature type="region of interest" description="Disordered" evidence="13">
    <location>
        <begin position="405"/>
        <end position="477"/>
    </location>
</feature>
<sequence>MESVEAELVELLRRADLQGFDTILAAHQITKVKHLEAATDEELKALGIFSAAVRRLRNEIHVQTAFKYIDSIPRVSVKIHSNHRLGSGQFGTVYKAIWKKDECQTIECAVKSLNENASPEVNEEFCKEMTSMQRLAHSNIVRFFGVILDMPIFMVMEYCDGGALVDRLKNSNRPLLLTTMINYAEQIVDGMCYLASQKVVHRDLAARNILLTKGEKVVKIGDLGLARIVYDNTYVQVQRRKLPIAWTAPEALFNRLFSHASDVWAFGVTLWEMFSYGEEPWSTFSPTELANELRKGAKLRRTPRCPTPIYELMLKCWRDAPESRPEFSQLKEDLPKTQFEIYECLELYQNIDYDILPATKLMLVTKISPDLFYVQNLSNARFIQVPSHVLKRIEDISLFLGNKGRSSSFSNPSKPQTEKKSQTYFSSTDNEPEMRPQKKELSKKLPQPPSTLEIPRSDFNLKVSSQNSDRSETSSIADSGCEISMEFSQDTNFSRNTSFASSGYRSAESIGRSVSMENLGPPKKPPARLEPSTKPKFFVDENNPNVSRENLLAELSKRVEKPILLPPQAKLQDTSSESVLTSHSAQGVKKSEKSEIKEKTKTSKPNIFEKFNFNFIKTPSTSTPSVTVTTPSPTTSSVPRIALPSAPRLPPKSETNNKIQKRPTRRQFDRNRRKSMVKSGGGYKAVAVVKEMIEETETAVISPTRPTLPKKPNSGATTFPASNTPSNCVFPPPKRMESTLKLPTSPPPPPLPRTTSSQPQDHQTSQNTFIRKPLSHPLPPPPRLVLKPSGPGGVLNTSHGQIPPPPLPSTPAPIASKKREIARGHTDTQLNASSASLIQDMQRKLNMQGLNFNLPLQPSTSSSSRSLPPSPDTNRRPRPALLPKPPKHGDTASSNMLNRSHPVLPLPRSDMPPKLPSTPNSAPPVPPRRSSTRSMNGFVPPKRNMEIAKPLSPIENKNVIKFRELTIEIPKTTKIESRISTDSWTEPDEDDEEDMSKQRAKLGGGKQKKKKGPYAKADLARGPGRATIKKKEKQKKILEETLKLDIQKRLNGETGLSSPTSPKIIKENESKLAFFSKIFKKNRRNKN</sequence>
<dbReference type="SUPFAM" id="SSF56112">
    <property type="entry name" value="Protein kinase-like (PK-like)"/>
    <property type="match status" value="1"/>
</dbReference>
<organism evidence="15 16">
    <name type="scientific">Acrobeloides nanus</name>
    <dbReference type="NCBI Taxonomy" id="290746"/>
    <lineage>
        <taxon>Eukaryota</taxon>
        <taxon>Metazoa</taxon>
        <taxon>Ecdysozoa</taxon>
        <taxon>Nematoda</taxon>
        <taxon>Chromadorea</taxon>
        <taxon>Rhabditida</taxon>
        <taxon>Tylenchina</taxon>
        <taxon>Cephalobomorpha</taxon>
        <taxon>Cephaloboidea</taxon>
        <taxon>Cephalobidae</taxon>
        <taxon>Acrobeloides</taxon>
    </lineage>
</organism>
<feature type="region of interest" description="Disordered" evidence="13">
    <location>
        <begin position="571"/>
        <end position="603"/>
    </location>
</feature>
<comment type="catalytic activity">
    <reaction evidence="10">
        <text>L-threonyl-[protein] + ATP = O-phospho-L-threonyl-[protein] + ADP + H(+)</text>
        <dbReference type="Rhea" id="RHEA:46608"/>
        <dbReference type="Rhea" id="RHEA-COMP:11060"/>
        <dbReference type="Rhea" id="RHEA-COMP:11605"/>
        <dbReference type="ChEBI" id="CHEBI:15378"/>
        <dbReference type="ChEBI" id="CHEBI:30013"/>
        <dbReference type="ChEBI" id="CHEBI:30616"/>
        <dbReference type="ChEBI" id="CHEBI:61977"/>
        <dbReference type="ChEBI" id="CHEBI:456216"/>
        <dbReference type="EC" id="2.7.11.1"/>
    </reaction>
</comment>
<dbReference type="InterPro" id="IPR055175">
    <property type="entry name" value="ACK/TNK-like_SAM"/>
</dbReference>
<feature type="compositionally biased region" description="Polar residues" evidence="13">
    <location>
        <begin position="571"/>
        <end position="585"/>
    </location>
</feature>
<keyword evidence="6" id="KW-0418">Kinase</keyword>
<feature type="compositionally biased region" description="Basic and acidic residues" evidence="13">
    <location>
        <begin position="589"/>
        <end position="601"/>
    </location>
</feature>
<comment type="catalytic activity">
    <reaction evidence="11">
        <text>L-tyrosyl-[protein] + ATP = O-phospho-L-tyrosyl-[protein] + ADP + H(+)</text>
        <dbReference type="Rhea" id="RHEA:10596"/>
        <dbReference type="Rhea" id="RHEA-COMP:10136"/>
        <dbReference type="Rhea" id="RHEA-COMP:20101"/>
        <dbReference type="ChEBI" id="CHEBI:15378"/>
        <dbReference type="ChEBI" id="CHEBI:30616"/>
        <dbReference type="ChEBI" id="CHEBI:46858"/>
        <dbReference type="ChEBI" id="CHEBI:61978"/>
        <dbReference type="ChEBI" id="CHEBI:456216"/>
        <dbReference type="EC" id="2.7.10.1"/>
    </reaction>
</comment>
<evidence type="ECO:0000256" key="1">
    <source>
        <dbReference type="ARBA" id="ARBA00004167"/>
    </source>
</evidence>